<protein>
    <submittedName>
        <fullName evidence="2">Protein kinase domain-containing protein</fullName>
    </submittedName>
</protein>
<evidence type="ECO:0000313" key="1">
    <source>
        <dbReference type="Proteomes" id="UP000887579"/>
    </source>
</evidence>
<proteinExistence type="predicted"/>
<dbReference type="WBParaSite" id="ES5_v2.g25032.t1">
    <property type="protein sequence ID" value="ES5_v2.g25032.t1"/>
    <property type="gene ID" value="ES5_v2.g25032"/>
</dbReference>
<accession>A0AC34G671</accession>
<organism evidence="1 2">
    <name type="scientific">Panagrolaimus sp. ES5</name>
    <dbReference type="NCBI Taxonomy" id="591445"/>
    <lineage>
        <taxon>Eukaryota</taxon>
        <taxon>Metazoa</taxon>
        <taxon>Ecdysozoa</taxon>
        <taxon>Nematoda</taxon>
        <taxon>Chromadorea</taxon>
        <taxon>Rhabditida</taxon>
        <taxon>Tylenchina</taxon>
        <taxon>Panagrolaimomorpha</taxon>
        <taxon>Panagrolaimoidea</taxon>
        <taxon>Panagrolaimidae</taxon>
        <taxon>Panagrolaimus</taxon>
    </lineage>
</organism>
<evidence type="ECO:0000313" key="2">
    <source>
        <dbReference type="WBParaSite" id="ES5_v2.g25032.t1"/>
    </source>
</evidence>
<sequence length="270" mass="31348">MLSPWSLRCNGVQRTNDNQFSVEEKGFNKEGSAVIRRAYDIKNKRWCVAKHLLNSSENKRTEAEYLRKLQHRFVIEYIAESKLNQETQLFMEWGGDALSQWIKFYPQMILENFPFLSYQMVQSLAFIHRKGIIHRDLNATNYVMINGIVKMIDFGHAIYKSSGSLKCTWPVAPPEVLAGMFYDESMDVWDLGLTFANMVNGKPIVGDRGENLLKNILQIFDRLPYGEVPAYDIWYAKIDKEQADGPEKTNFNEKISKEFADIINLKLFTH</sequence>
<name>A0AC34G671_9BILA</name>
<reference evidence="2" key="1">
    <citation type="submission" date="2022-11" db="UniProtKB">
        <authorList>
            <consortium name="WormBaseParasite"/>
        </authorList>
    </citation>
    <scope>IDENTIFICATION</scope>
</reference>
<dbReference type="Proteomes" id="UP000887579">
    <property type="component" value="Unplaced"/>
</dbReference>